<accession>A0A8C8B2Z1</accession>
<protein>
    <submittedName>
        <fullName evidence="1">Uncharacterized protein</fullName>
    </submittedName>
</protein>
<reference evidence="1" key="1">
    <citation type="submission" date="2025-08" db="UniProtKB">
        <authorList>
            <consortium name="Ensembl"/>
        </authorList>
    </citation>
    <scope>IDENTIFICATION</scope>
</reference>
<reference evidence="1" key="2">
    <citation type="submission" date="2025-09" db="UniProtKB">
        <authorList>
            <consortium name="Ensembl"/>
        </authorList>
    </citation>
    <scope>IDENTIFICATION</scope>
</reference>
<organism evidence="1 2">
    <name type="scientific">Otus sunia</name>
    <name type="common">Oriental scops-owl</name>
    <dbReference type="NCBI Taxonomy" id="257818"/>
    <lineage>
        <taxon>Eukaryota</taxon>
        <taxon>Metazoa</taxon>
        <taxon>Chordata</taxon>
        <taxon>Craniata</taxon>
        <taxon>Vertebrata</taxon>
        <taxon>Euteleostomi</taxon>
        <taxon>Archelosauria</taxon>
        <taxon>Archosauria</taxon>
        <taxon>Dinosauria</taxon>
        <taxon>Saurischia</taxon>
        <taxon>Theropoda</taxon>
        <taxon>Coelurosauria</taxon>
        <taxon>Aves</taxon>
        <taxon>Neognathae</taxon>
        <taxon>Neoaves</taxon>
        <taxon>Telluraves</taxon>
        <taxon>Strigiformes</taxon>
        <taxon>Strigidae</taxon>
        <taxon>Otus</taxon>
    </lineage>
</organism>
<sequence length="107" mass="11579">TTTIRFNCPPFQEEEVAYVTCTYRGTCIDQPDFLATVDLNPKSSCYGQVPAPALGLYWACTGLGTGGCLCASWCLRTQDFSLFCWGSSDGSTAPSTLADDYLHLLCV</sequence>
<dbReference type="Ensembl" id="ENSOSUT00000015748.1">
    <property type="protein sequence ID" value="ENSOSUP00000015234.1"/>
    <property type="gene ID" value="ENSOSUG00000010867.1"/>
</dbReference>
<dbReference type="AlphaFoldDB" id="A0A8C8B2Z1"/>
<name>A0A8C8B2Z1_9STRI</name>
<dbReference type="Proteomes" id="UP000694552">
    <property type="component" value="Unplaced"/>
</dbReference>
<proteinExistence type="predicted"/>
<keyword evidence="2" id="KW-1185">Reference proteome</keyword>
<evidence type="ECO:0000313" key="1">
    <source>
        <dbReference type="Ensembl" id="ENSOSUP00000015234.1"/>
    </source>
</evidence>
<evidence type="ECO:0000313" key="2">
    <source>
        <dbReference type="Proteomes" id="UP000694552"/>
    </source>
</evidence>